<protein>
    <submittedName>
        <fullName evidence="1">Group II intron reverse transcriptase/maturase</fullName>
    </submittedName>
</protein>
<evidence type="ECO:0000313" key="1">
    <source>
        <dbReference type="EMBL" id="TJZ90294.1"/>
    </source>
</evidence>
<reference evidence="1 2" key="1">
    <citation type="submission" date="2019-04" db="EMBL/GenBank/DDBJ databases">
        <title>Streptomyces oryziradicis sp. nov., a novel actinomycete isolated from rhizosphere soil of rice (Oryza sativa L.).</title>
        <authorList>
            <person name="Li C."/>
        </authorList>
    </citation>
    <scope>NUCLEOTIDE SEQUENCE [LARGE SCALE GENOMIC DNA]</scope>
    <source>
        <strain evidence="1 2">NEAU-C40</strain>
    </source>
</reference>
<proteinExistence type="predicted"/>
<dbReference type="AlphaFoldDB" id="A0A4U0RPZ5"/>
<comment type="caution">
    <text evidence="1">The sequence shown here is derived from an EMBL/GenBank/DDBJ whole genome shotgun (WGS) entry which is preliminary data.</text>
</comment>
<dbReference type="GO" id="GO:0003964">
    <property type="term" value="F:RNA-directed DNA polymerase activity"/>
    <property type="evidence" value="ECO:0007669"/>
    <property type="project" value="UniProtKB-KW"/>
</dbReference>
<name>A0A4U0RPZ5_9ACTN</name>
<dbReference type="EMBL" id="SUMC01000357">
    <property type="protein sequence ID" value="TJZ90294.1"/>
    <property type="molecule type" value="Genomic_DNA"/>
</dbReference>
<dbReference type="Proteomes" id="UP000305778">
    <property type="component" value="Unassembled WGS sequence"/>
</dbReference>
<evidence type="ECO:0000313" key="2">
    <source>
        <dbReference type="Proteomes" id="UP000305778"/>
    </source>
</evidence>
<organism evidence="1 2">
    <name type="scientific">Actinacidiphila oryziradicis</name>
    <dbReference type="NCBI Taxonomy" id="2571141"/>
    <lineage>
        <taxon>Bacteria</taxon>
        <taxon>Bacillati</taxon>
        <taxon>Actinomycetota</taxon>
        <taxon>Actinomycetes</taxon>
        <taxon>Kitasatosporales</taxon>
        <taxon>Streptomycetaceae</taxon>
        <taxon>Actinacidiphila</taxon>
    </lineage>
</organism>
<gene>
    <name evidence="1" type="ORF">FCI23_55845</name>
</gene>
<keyword evidence="1" id="KW-0548">Nucleotidyltransferase</keyword>
<accession>A0A4U0RPZ5</accession>
<keyword evidence="1" id="KW-0695">RNA-directed DNA polymerase</keyword>
<sequence>MVKSFEIPKSMVWEAFQRVKANKGAPGADGMTIEQFEQNLSENLFKLWNRMSSGSYFPPAVKAV</sequence>
<keyword evidence="2" id="KW-1185">Reference proteome</keyword>
<keyword evidence="1" id="KW-0808">Transferase</keyword>
<feature type="non-terminal residue" evidence="1">
    <location>
        <position position="64"/>
    </location>
</feature>